<dbReference type="AlphaFoldDB" id="A0A1X6NTY6"/>
<feature type="compositionally biased region" description="Basic residues" evidence="1">
    <location>
        <begin position="576"/>
        <end position="593"/>
    </location>
</feature>
<feature type="compositionally biased region" description="Gly residues" evidence="1">
    <location>
        <begin position="524"/>
        <end position="533"/>
    </location>
</feature>
<feature type="compositionally biased region" description="Basic and acidic residues" evidence="1">
    <location>
        <begin position="292"/>
        <end position="304"/>
    </location>
</feature>
<feature type="compositionally biased region" description="Basic residues" evidence="1">
    <location>
        <begin position="507"/>
        <end position="523"/>
    </location>
</feature>
<accession>A0A1X6NTY6</accession>
<proteinExistence type="predicted"/>
<evidence type="ECO:0000313" key="2">
    <source>
        <dbReference type="EMBL" id="OSX71970.1"/>
    </source>
</evidence>
<feature type="compositionally biased region" description="Basic residues" evidence="1">
    <location>
        <begin position="54"/>
        <end position="89"/>
    </location>
</feature>
<feature type="compositionally biased region" description="Gly residues" evidence="1">
    <location>
        <begin position="393"/>
        <end position="404"/>
    </location>
</feature>
<feature type="compositionally biased region" description="Low complexity" evidence="1">
    <location>
        <begin position="90"/>
        <end position="104"/>
    </location>
</feature>
<feature type="compositionally biased region" description="Basic and acidic residues" evidence="1">
    <location>
        <begin position="39"/>
        <end position="53"/>
    </location>
</feature>
<sequence>MGAPRPWLSSAPSPSTPRSTAPGPPTPRVRRRCTSRTRATSESRRGSRADASRSLRRRSAATWSSRRRARRNARRARRETRSQRWRARSRCPPSATPRLPSSASRPRRRRACARKRAKCANAGEYGYDGKPCNENVAYPSTCTKEIKTPFDGSKTDCTKIVDAESEVTDKGMCKQTRSVSVPCTNSVYDPAGCSADVVVKCGCMMSIKKAATSGKTVTCIATNRSAAAGRIHAASSVDERPRPPDTRPHQPPGLESVPRNDGGGRTTPASSIRSVFLRLVSPLTLRGSPSSRKKEQNTRGEKRQGRTGSRRWEAGTAPRPVAFATTEKVPASDGNAPASSSRATRAATATDNAMPSPTADRSGRHVTATAARSSSRRRRRMATRTGEGRGSSDGEPLGGGGGGAAWPRGGAAGSPTAGSPARTGGRPGRASQTAATGSLAAPDPGKRRKRRDAQNHGQTEILSPAASPGRNHGAGRRPGVRERAARVAPVRQQTSRAMRTRGASGAHPHRKQRAKGGKGRRGRNGVGWDGTGGMPPVPSQPTPFRRLRRAGRRAGTRGAAAGPPVGPVDRRPPTTRARRRRRAGGRRRRRARGRAVGPRAANGGNPRGAG</sequence>
<keyword evidence="3" id="KW-1185">Reference proteome</keyword>
<reference evidence="2 3" key="1">
    <citation type="submission" date="2017-03" db="EMBL/GenBank/DDBJ databases">
        <title>WGS assembly of Porphyra umbilicalis.</title>
        <authorList>
            <person name="Brawley S.H."/>
            <person name="Blouin N.A."/>
            <person name="Ficko-Blean E."/>
            <person name="Wheeler G.L."/>
            <person name="Lohr M."/>
            <person name="Goodson H.V."/>
            <person name="Jenkins J.W."/>
            <person name="Blaby-Haas C.E."/>
            <person name="Helliwell K.E."/>
            <person name="Chan C."/>
            <person name="Marriage T."/>
            <person name="Bhattacharya D."/>
            <person name="Klein A.S."/>
            <person name="Badis Y."/>
            <person name="Brodie J."/>
            <person name="Cao Y."/>
            <person name="Collen J."/>
            <person name="Dittami S.M."/>
            <person name="Gachon C.M."/>
            <person name="Green B.R."/>
            <person name="Karpowicz S."/>
            <person name="Kim J.W."/>
            <person name="Kudahl U."/>
            <person name="Lin S."/>
            <person name="Michel G."/>
            <person name="Mittag M."/>
            <person name="Olson B.J."/>
            <person name="Pangilinan J."/>
            <person name="Peng Y."/>
            <person name="Qiu H."/>
            <person name="Shu S."/>
            <person name="Singer J.T."/>
            <person name="Smith A.G."/>
            <person name="Sprecher B.N."/>
            <person name="Wagner V."/>
            <person name="Wang W."/>
            <person name="Wang Z.-Y."/>
            <person name="Yan J."/>
            <person name="Yarish C."/>
            <person name="Zoeuner-Riek S."/>
            <person name="Zhuang Y."/>
            <person name="Zou Y."/>
            <person name="Lindquist E.A."/>
            <person name="Grimwood J."/>
            <person name="Barry K."/>
            <person name="Rokhsar D.S."/>
            <person name="Schmutz J."/>
            <person name="Stiller J.W."/>
            <person name="Grossman A.R."/>
            <person name="Prochnik S.E."/>
        </authorList>
    </citation>
    <scope>NUCLEOTIDE SEQUENCE [LARGE SCALE GENOMIC DNA]</scope>
    <source>
        <strain evidence="2">4086291</strain>
    </source>
</reference>
<name>A0A1X6NTY6_PORUM</name>
<feature type="region of interest" description="Disordered" evidence="1">
    <location>
        <begin position="229"/>
        <end position="610"/>
    </location>
</feature>
<dbReference type="Proteomes" id="UP000218209">
    <property type="component" value="Unassembled WGS sequence"/>
</dbReference>
<feature type="compositionally biased region" description="Basic residues" evidence="1">
    <location>
        <begin position="545"/>
        <end position="555"/>
    </location>
</feature>
<evidence type="ECO:0000313" key="3">
    <source>
        <dbReference type="Proteomes" id="UP000218209"/>
    </source>
</evidence>
<feature type="region of interest" description="Disordered" evidence="1">
    <location>
        <begin position="1"/>
        <end position="110"/>
    </location>
</feature>
<evidence type="ECO:0000256" key="1">
    <source>
        <dbReference type="SAM" id="MobiDB-lite"/>
    </source>
</evidence>
<feature type="compositionally biased region" description="Low complexity" evidence="1">
    <location>
        <begin position="594"/>
        <end position="604"/>
    </location>
</feature>
<feature type="compositionally biased region" description="Low complexity" evidence="1">
    <location>
        <begin position="405"/>
        <end position="421"/>
    </location>
</feature>
<protein>
    <submittedName>
        <fullName evidence="2">Uncharacterized protein</fullName>
    </submittedName>
</protein>
<feature type="compositionally biased region" description="Low complexity" evidence="1">
    <location>
        <begin position="9"/>
        <end position="21"/>
    </location>
</feature>
<gene>
    <name evidence="2" type="ORF">BU14_0485s0010</name>
</gene>
<feature type="compositionally biased region" description="Basic and acidic residues" evidence="1">
    <location>
        <begin position="237"/>
        <end position="248"/>
    </location>
</feature>
<feature type="compositionally biased region" description="Low complexity" evidence="1">
    <location>
        <begin position="338"/>
        <end position="350"/>
    </location>
</feature>
<organism evidence="2 3">
    <name type="scientific">Porphyra umbilicalis</name>
    <name type="common">Purple laver</name>
    <name type="synonym">Red alga</name>
    <dbReference type="NCBI Taxonomy" id="2786"/>
    <lineage>
        <taxon>Eukaryota</taxon>
        <taxon>Rhodophyta</taxon>
        <taxon>Bangiophyceae</taxon>
        <taxon>Bangiales</taxon>
        <taxon>Bangiaceae</taxon>
        <taxon>Porphyra</taxon>
    </lineage>
</organism>
<dbReference type="EMBL" id="KV919095">
    <property type="protein sequence ID" value="OSX71970.1"/>
    <property type="molecule type" value="Genomic_DNA"/>
</dbReference>